<organism evidence="3 4">
    <name type="scientific">Stephanodiscus triporus</name>
    <dbReference type="NCBI Taxonomy" id="2934178"/>
    <lineage>
        <taxon>Eukaryota</taxon>
        <taxon>Sar</taxon>
        <taxon>Stramenopiles</taxon>
        <taxon>Ochrophyta</taxon>
        <taxon>Bacillariophyta</taxon>
        <taxon>Coscinodiscophyceae</taxon>
        <taxon>Thalassiosirophycidae</taxon>
        <taxon>Stephanodiscales</taxon>
        <taxon>Stephanodiscaceae</taxon>
        <taxon>Stephanodiscus</taxon>
    </lineage>
</organism>
<dbReference type="Pfam" id="PF00106">
    <property type="entry name" value="adh_short"/>
    <property type="match status" value="1"/>
</dbReference>
<dbReference type="PANTHER" id="PTHR43544">
    <property type="entry name" value="SHORT-CHAIN DEHYDROGENASE/REDUCTASE"/>
    <property type="match status" value="1"/>
</dbReference>
<comment type="caution">
    <text evidence="3">The sequence shown here is derived from an EMBL/GenBank/DDBJ whole genome shotgun (WGS) entry which is preliminary data.</text>
</comment>
<dbReference type="AlphaFoldDB" id="A0ABD3NSD9"/>
<sequence>MNSLSASKDDTALGSADAGAESIHISARESSALVPQLGGFGITEEDLATAIRVLDAISSLDPKKRRQQQKKRKRNERTSDDSERTEDVNDGKGGGDNNDDDDDGLARYRRPDLRSFRKSLSACLALHQLTMYEGKSESEYYEKRLADRTLKRQKMAERAQQRKYVAATDLRKGRMDRLERLREESKGEEEERQQLLMQYLVPDGHVDTASNENGAVADYGVKMLENGNDADANGKRHSSANGGTDDDDSRCNPNDRDDDTTTTTVLPKLRSCYSCKARFRIMHHFYDQLCPTCAPYNYAKRHQSADMSGRVAVVTGSRVKIGYHVCLKLLRAGATVVATTRFPNNAVAAYRREKDFDAWRGRLNVYGLDLRDVTGLEAFTRYLRVTYGDRGIDVVINNACQTVRRPGGYYAPLVLREGELWTGGDEAHRDVLRGCVDFERIRRRLVASQSDHEVCAIADGGSSSIAGPVVRRGLLLGGDSSTKATDERLAPECDDIIARQNPTIKEYVPFESTGISHSVAMSQMEIVPEDVGVDEKVMPRGLSDINGQQLDLRTQNSWLLKMDEVSTPEIMECMFVNAIAPFVLNSRLKPLMEAPAGDPNRPDRYIINVSAMEGKFYRYKMPNHPHTNMAKAALNMLTRTSSEDLAKRSRIYMNSVDTGWINDENPLEKASKIAKTNLFQTPIDEVDAAARILDPVFVGINSDATPECDKVVKDYGKFFKDYKETEW</sequence>
<accession>A0ABD3NSD9</accession>
<feature type="coiled-coil region" evidence="1">
    <location>
        <begin position="171"/>
        <end position="198"/>
    </location>
</feature>
<dbReference type="InterPro" id="IPR002347">
    <property type="entry name" value="SDR_fam"/>
</dbReference>
<proteinExistence type="predicted"/>
<dbReference type="SUPFAM" id="SSF51735">
    <property type="entry name" value="NAD(P)-binding Rossmann-fold domains"/>
    <property type="match status" value="1"/>
</dbReference>
<feature type="compositionally biased region" description="Basic residues" evidence="2">
    <location>
        <begin position="63"/>
        <end position="75"/>
    </location>
</feature>
<evidence type="ECO:0008006" key="5">
    <source>
        <dbReference type="Google" id="ProtNLM"/>
    </source>
</evidence>
<evidence type="ECO:0000313" key="3">
    <source>
        <dbReference type="EMBL" id="KAL3778211.1"/>
    </source>
</evidence>
<dbReference type="EMBL" id="JALLAZ020001232">
    <property type="protein sequence ID" value="KAL3778211.1"/>
    <property type="molecule type" value="Genomic_DNA"/>
</dbReference>
<dbReference type="InterPro" id="IPR036291">
    <property type="entry name" value="NAD(P)-bd_dom_sf"/>
</dbReference>
<feature type="compositionally biased region" description="Basic and acidic residues" evidence="2">
    <location>
        <begin position="76"/>
        <end position="90"/>
    </location>
</feature>
<feature type="region of interest" description="Disordered" evidence="2">
    <location>
        <begin position="1"/>
        <end position="20"/>
    </location>
</feature>
<dbReference type="PANTHER" id="PTHR43544:SF2">
    <property type="entry name" value="OXIDOREDUCTASE"/>
    <property type="match status" value="1"/>
</dbReference>
<evidence type="ECO:0000256" key="2">
    <source>
        <dbReference type="SAM" id="MobiDB-lite"/>
    </source>
</evidence>
<name>A0ABD3NSD9_9STRA</name>
<feature type="region of interest" description="Disordered" evidence="2">
    <location>
        <begin position="58"/>
        <end position="106"/>
    </location>
</feature>
<gene>
    <name evidence="3" type="ORF">ACHAW5_009613</name>
</gene>
<dbReference type="Proteomes" id="UP001530315">
    <property type="component" value="Unassembled WGS sequence"/>
</dbReference>
<feature type="region of interest" description="Disordered" evidence="2">
    <location>
        <begin position="228"/>
        <end position="262"/>
    </location>
</feature>
<dbReference type="InterPro" id="IPR051468">
    <property type="entry name" value="Fungal_SecMetab_SDRs"/>
</dbReference>
<keyword evidence="1" id="KW-0175">Coiled coil</keyword>
<protein>
    <recommendedName>
        <fullName evidence="5">Oxidoreductase</fullName>
    </recommendedName>
</protein>
<evidence type="ECO:0000256" key="1">
    <source>
        <dbReference type="SAM" id="Coils"/>
    </source>
</evidence>
<reference evidence="3 4" key="1">
    <citation type="submission" date="2024-10" db="EMBL/GenBank/DDBJ databases">
        <title>Updated reference genomes for cyclostephanoid diatoms.</title>
        <authorList>
            <person name="Roberts W.R."/>
            <person name="Alverson A.J."/>
        </authorList>
    </citation>
    <scope>NUCLEOTIDE SEQUENCE [LARGE SCALE GENOMIC DNA]</scope>
    <source>
        <strain evidence="3 4">AJA276-08</strain>
    </source>
</reference>
<evidence type="ECO:0000313" key="4">
    <source>
        <dbReference type="Proteomes" id="UP001530315"/>
    </source>
</evidence>
<dbReference type="Gene3D" id="3.40.50.720">
    <property type="entry name" value="NAD(P)-binding Rossmann-like Domain"/>
    <property type="match status" value="2"/>
</dbReference>
<keyword evidence="4" id="KW-1185">Reference proteome</keyword>